<gene>
    <name evidence="3" type="ORF">FB45DRAFT_1119094</name>
</gene>
<evidence type="ECO:0000313" key="3">
    <source>
        <dbReference type="EMBL" id="KAJ7611738.1"/>
    </source>
</evidence>
<reference evidence="3" key="1">
    <citation type="submission" date="2023-03" db="EMBL/GenBank/DDBJ databases">
        <title>Massive genome expansion in bonnet fungi (Mycena s.s.) driven by repeated elements and novel gene families across ecological guilds.</title>
        <authorList>
            <consortium name="Lawrence Berkeley National Laboratory"/>
            <person name="Harder C.B."/>
            <person name="Miyauchi S."/>
            <person name="Viragh M."/>
            <person name="Kuo A."/>
            <person name="Thoen E."/>
            <person name="Andreopoulos B."/>
            <person name="Lu D."/>
            <person name="Skrede I."/>
            <person name="Drula E."/>
            <person name="Henrissat B."/>
            <person name="Morin E."/>
            <person name="Kohler A."/>
            <person name="Barry K."/>
            <person name="LaButti K."/>
            <person name="Morin E."/>
            <person name="Salamov A."/>
            <person name="Lipzen A."/>
            <person name="Mereny Z."/>
            <person name="Hegedus B."/>
            <person name="Baldrian P."/>
            <person name="Stursova M."/>
            <person name="Weitz H."/>
            <person name="Taylor A."/>
            <person name="Grigoriev I.V."/>
            <person name="Nagy L.G."/>
            <person name="Martin F."/>
            <person name="Kauserud H."/>
        </authorList>
    </citation>
    <scope>NUCLEOTIDE SEQUENCE</scope>
    <source>
        <strain evidence="3">9284</strain>
    </source>
</reference>
<dbReference type="EMBL" id="JARKIF010000032">
    <property type="protein sequence ID" value="KAJ7611738.1"/>
    <property type="molecule type" value="Genomic_DNA"/>
</dbReference>
<dbReference type="AlphaFoldDB" id="A0AAD7B6Y2"/>
<evidence type="ECO:0000313" key="4">
    <source>
        <dbReference type="Proteomes" id="UP001221142"/>
    </source>
</evidence>
<feature type="transmembrane region" description="Helical" evidence="1">
    <location>
        <begin position="292"/>
        <end position="310"/>
    </location>
</feature>
<accession>A0AAD7B6Y2</accession>
<feature type="transmembrane region" description="Helical" evidence="1">
    <location>
        <begin position="220"/>
        <end position="244"/>
    </location>
</feature>
<keyword evidence="1" id="KW-0472">Membrane</keyword>
<dbReference type="InterPro" id="IPR045340">
    <property type="entry name" value="DUF6533"/>
</dbReference>
<name>A0AAD7B6Y2_9AGAR</name>
<feature type="transmembrane region" description="Helical" evidence="1">
    <location>
        <begin position="265"/>
        <end position="286"/>
    </location>
</feature>
<organism evidence="3 4">
    <name type="scientific">Roridomyces roridus</name>
    <dbReference type="NCBI Taxonomy" id="1738132"/>
    <lineage>
        <taxon>Eukaryota</taxon>
        <taxon>Fungi</taxon>
        <taxon>Dikarya</taxon>
        <taxon>Basidiomycota</taxon>
        <taxon>Agaricomycotina</taxon>
        <taxon>Agaricomycetes</taxon>
        <taxon>Agaricomycetidae</taxon>
        <taxon>Agaricales</taxon>
        <taxon>Marasmiineae</taxon>
        <taxon>Mycenaceae</taxon>
        <taxon>Roridomyces</taxon>
    </lineage>
</organism>
<keyword evidence="1" id="KW-0812">Transmembrane</keyword>
<proteinExistence type="predicted"/>
<dbReference type="Proteomes" id="UP001221142">
    <property type="component" value="Unassembled WGS sequence"/>
</dbReference>
<feature type="transmembrane region" description="Helical" evidence="1">
    <location>
        <begin position="171"/>
        <end position="190"/>
    </location>
</feature>
<evidence type="ECO:0000259" key="2">
    <source>
        <dbReference type="Pfam" id="PF20151"/>
    </source>
</evidence>
<protein>
    <recommendedName>
        <fullName evidence="2">DUF6533 domain-containing protein</fullName>
    </recommendedName>
</protein>
<keyword evidence="4" id="KW-1185">Reference proteome</keyword>
<keyword evidence="1" id="KW-1133">Transmembrane helix</keyword>
<comment type="caution">
    <text evidence="3">The sequence shown here is derived from an EMBL/GenBank/DDBJ whole genome shotgun (WGS) entry which is preliminary data.</text>
</comment>
<dbReference type="Pfam" id="PF20151">
    <property type="entry name" value="DUF6533"/>
    <property type="match status" value="1"/>
</dbReference>
<feature type="domain" description="DUF6533" evidence="2">
    <location>
        <begin position="19"/>
        <end position="61"/>
    </location>
</feature>
<sequence length="358" mass="40465">MDTPIDIQAFEHAQWERNCQLAAATIVVYEFFMHFPKEISLFWSRPKWTVAKCLFLFVRILFASSCQNLSPNSIQNRYYSLGYNLTDAVVFAQRDASAKAGPYTFHSPHSLMISATPVVGSFFGIAQQEINVCRCSDFFHWQNGGSALQHVLNQMILSLRLYAMYGRSKRILAFLVLLLAIELTGFIILLELPAPGLVATNNPSTDLFICADGDPPHGHWIAYVPVILLITEFIIFLLAVFKAWQQYRSEIPSGQILPKLMKESVWFFFAISLVHLGTVTTWMMNILTLDELWTGFSLSIPAVLANRLLISIREQADFTSDTVITTEQPTLEFHFSNTTTCANSFELMPVDQGQRGDI</sequence>
<evidence type="ECO:0000256" key="1">
    <source>
        <dbReference type="SAM" id="Phobius"/>
    </source>
</evidence>